<evidence type="ECO:0000259" key="6">
    <source>
        <dbReference type="PROSITE" id="PS50850"/>
    </source>
</evidence>
<feature type="transmembrane region" description="Helical" evidence="5">
    <location>
        <begin position="196"/>
        <end position="218"/>
    </location>
</feature>
<feature type="transmembrane region" description="Helical" evidence="5">
    <location>
        <begin position="162"/>
        <end position="184"/>
    </location>
</feature>
<keyword evidence="8" id="KW-1185">Reference proteome</keyword>
<feature type="transmembrane region" description="Helical" evidence="5">
    <location>
        <begin position="549"/>
        <end position="576"/>
    </location>
</feature>
<feature type="transmembrane region" description="Helical" evidence="5">
    <location>
        <begin position="137"/>
        <end position="156"/>
    </location>
</feature>
<dbReference type="PROSITE" id="PS50850">
    <property type="entry name" value="MFS"/>
    <property type="match status" value="1"/>
</dbReference>
<dbReference type="Proteomes" id="UP000054383">
    <property type="component" value="Unassembled WGS sequence"/>
</dbReference>
<evidence type="ECO:0000256" key="1">
    <source>
        <dbReference type="ARBA" id="ARBA00004141"/>
    </source>
</evidence>
<feature type="transmembrane region" description="Helical" evidence="5">
    <location>
        <begin position="107"/>
        <end position="125"/>
    </location>
</feature>
<sequence>MLITIFKKLKKKYDTKYKRISRQEQAAKVSTCPHQQQQQEASGTSLNAGPSDEICAICKQEKHDANVYRWKLIGGLLLPYTLASLDLTIVASSLPFIASYFDKFDQLNWIVTAYTLTSTAFIPTFGQIADIYGRHAALQLSMAFMLVGSTLAAAAQTWGMLILGRALQGTSAAGIMNIIMIVLSDKVTLEENAKNNTLFTLVSSISYSVGPVIGGYLTNANWRYVFVISIPIAFISQIAIYFLLYKELLPGTHFRKGSRWSSILPGLATLDIGGTILFIFGVGLIILGTAWGGSTYPWVSAQVLAPIIVGGICFALFFVYEYLLEPGRLLARVFPRQAPMIPYTLFSRLDTLLIAILDFASGAALYAVFYYIGVYFSLVEAYPSSKSGVQLLFYIPGLGAGVYSAMLMCNVWPAQTFWPLTLGTIEETIGLAMLAWAISNRNTSLVNGMMVLAGAGTGSRFMPSALHIVGVWPDKIAPAMSLMRFAQPFGGTLALTIMGAVFNNKWSSSMALSGSSSASFSPHNVDSLDSISELPQSVQDVVRDVGKDAIMWAFIAILPILGISLVTGFFLGNAWIKPRKSKGDMGESQQEAGTSEVIYVPYLYALFKGNVNSFKHISKPLSEQEKMQQGAQKDVELRAL</sequence>
<evidence type="ECO:0000256" key="2">
    <source>
        <dbReference type="ARBA" id="ARBA00022692"/>
    </source>
</evidence>
<gene>
    <name evidence="7" type="ORF">PISL3812_07412</name>
</gene>
<dbReference type="GO" id="GO:0005886">
    <property type="term" value="C:plasma membrane"/>
    <property type="evidence" value="ECO:0007669"/>
    <property type="project" value="TreeGrafter"/>
</dbReference>
<reference evidence="7 8" key="1">
    <citation type="submission" date="2015-04" db="EMBL/GenBank/DDBJ databases">
        <authorList>
            <person name="Syromyatnikov M.Y."/>
            <person name="Popov V.N."/>
        </authorList>
    </citation>
    <scope>NUCLEOTIDE SEQUENCE [LARGE SCALE GENOMIC DNA]</scope>
    <source>
        <strain evidence="7">WF-38-12</strain>
    </source>
</reference>
<evidence type="ECO:0000313" key="7">
    <source>
        <dbReference type="EMBL" id="CRG90368.1"/>
    </source>
</evidence>
<feature type="transmembrane region" description="Helical" evidence="5">
    <location>
        <begin position="266"/>
        <end position="291"/>
    </location>
</feature>
<accession>A0A0U1M451</accession>
<name>A0A0U1M451_TALIS</name>
<keyword evidence="3 5" id="KW-1133">Transmembrane helix</keyword>
<dbReference type="EMBL" id="CVMT01000007">
    <property type="protein sequence ID" value="CRG90368.1"/>
    <property type="molecule type" value="Genomic_DNA"/>
</dbReference>
<feature type="transmembrane region" description="Helical" evidence="5">
    <location>
        <begin position="224"/>
        <end position="245"/>
    </location>
</feature>
<evidence type="ECO:0000256" key="5">
    <source>
        <dbReference type="SAM" id="Phobius"/>
    </source>
</evidence>
<organism evidence="7 8">
    <name type="scientific">Talaromyces islandicus</name>
    <name type="common">Penicillium islandicum</name>
    <dbReference type="NCBI Taxonomy" id="28573"/>
    <lineage>
        <taxon>Eukaryota</taxon>
        <taxon>Fungi</taxon>
        <taxon>Dikarya</taxon>
        <taxon>Ascomycota</taxon>
        <taxon>Pezizomycotina</taxon>
        <taxon>Eurotiomycetes</taxon>
        <taxon>Eurotiomycetidae</taxon>
        <taxon>Eurotiales</taxon>
        <taxon>Trichocomaceae</taxon>
        <taxon>Talaromyces</taxon>
        <taxon>Talaromyces sect. Islandici</taxon>
    </lineage>
</organism>
<dbReference type="STRING" id="28573.A0A0U1M451"/>
<keyword evidence="4 5" id="KW-0472">Membrane</keyword>
<proteinExistence type="predicted"/>
<protein>
    <submittedName>
        <fullName evidence="7">Multidrug resistance protein 3</fullName>
    </submittedName>
</protein>
<feature type="transmembrane region" description="Helical" evidence="5">
    <location>
        <begin position="303"/>
        <end position="324"/>
    </location>
</feature>
<dbReference type="OrthoDB" id="6770063at2759"/>
<feature type="transmembrane region" description="Helical" evidence="5">
    <location>
        <begin position="77"/>
        <end position="101"/>
    </location>
</feature>
<dbReference type="InterPro" id="IPR011701">
    <property type="entry name" value="MFS"/>
</dbReference>
<evidence type="ECO:0000313" key="8">
    <source>
        <dbReference type="Proteomes" id="UP000054383"/>
    </source>
</evidence>
<dbReference type="GO" id="GO:0022857">
    <property type="term" value="F:transmembrane transporter activity"/>
    <property type="evidence" value="ECO:0007669"/>
    <property type="project" value="InterPro"/>
</dbReference>
<feature type="transmembrane region" description="Helical" evidence="5">
    <location>
        <begin position="485"/>
        <end position="502"/>
    </location>
</feature>
<dbReference type="Gene3D" id="1.20.1250.20">
    <property type="entry name" value="MFS general substrate transporter like domains"/>
    <property type="match status" value="1"/>
</dbReference>
<dbReference type="PANTHER" id="PTHR23501">
    <property type="entry name" value="MAJOR FACILITATOR SUPERFAMILY"/>
    <property type="match status" value="1"/>
</dbReference>
<dbReference type="SUPFAM" id="SSF103473">
    <property type="entry name" value="MFS general substrate transporter"/>
    <property type="match status" value="2"/>
</dbReference>
<dbReference type="Pfam" id="PF07690">
    <property type="entry name" value="MFS_1"/>
    <property type="match status" value="1"/>
</dbReference>
<feature type="transmembrane region" description="Helical" evidence="5">
    <location>
        <begin position="450"/>
        <end position="473"/>
    </location>
</feature>
<dbReference type="InterPro" id="IPR020846">
    <property type="entry name" value="MFS_dom"/>
</dbReference>
<comment type="subcellular location">
    <subcellularLocation>
        <location evidence="1">Membrane</location>
        <topology evidence="1">Multi-pass membrane protein</topology>
    </subcellularLocation>
</comment>
<feature type="transmembrane region" description="Helical" evidence="5">
    <location>
        <begin position="345"/>
        <end position="371"/>
    </location>
</feature>
<keyword evidence="2 5" id="KW-0812">Transmembrane</keyword>
<feature type="transmembrane region" description="Helical" evidence="5">
    <location>
        <begin position="416"/>
        <end position="438"/>
    </location>
</feature>
<evidence type="ECO:0000256" key="4">
    <source>
        <dbReference type="ARBA" id="ARBA00023136"/>
    </source>
</evidence>
<dbReference type="OMA" id="QTWGMLL"/>
<feature type="domain" description="Major facilitator superfamily (MFS) profile" evidence="6">
    <location>
        <begin position="72"/>
        <end position="576"/>
    </location>
</feature>
<dbReference type="PANTHER" id="PTHR23501:SF39">
    <property type="entry name" value="MULTIDRUG TRANSPORTER, PUTATIVE (AFU_ORTHOLOGUE AFUA_1G05010)-RELATED"/>
    <property type="match status" value="1"/>
</dbReference>
<dbReference type="InterPro" id="IPR036259">
    <property type="entry name" value="MFS_trans_sf"/>
</dbReference>
<feature type="transmembrane region" description="Helical" evidence="5">
    <location>
        <begin position="391"/>
        <end position="409"/>
    </location>
</feature>
<evidence type="ECO:0000256" key="3">
    <source>
        <dbReference type="ARBA" id="ARBA00022989"/>
    </source>
</evidence>
<dbReference type="AlphaFoldDB" id="A0A0U1M451"/>